<dbReference type="Pfam" id="PF06839">
    <property type="entry name" value="Zn_ribbon_GRF"/>
    <property type="match status" value="2"/>
</dbReference>
<feature type="compositionally biased region" description="Pro residues" evidence="5">
    <location>
        <begin position="199"/>
        <end position="213"/>
    </location>
</feature>
<dbReference type="GeneTree" id="ENSGT00940000156701"/>
<reference evidence="7" key="3">
    <citation type="submission" date="2025-09" db="UniProtKB">
        <authorList>
            <consortium name="Ensembl"/>
        </authorList>
    </citation>
    <scope>IDENTIFICATION</scope>
</reference>
<keyword evidence="8" id="KW-1185">Reference proteome</keyword>
<feature type="region of interest" description="Disordered" evidence="5">
    <location>
        <begin position="99"/>
        <end position="155"/>
    </location>
</feature>
<keyword evidence="2 4" id="KW-0863">Zinc-finger</keyword>
<feature type="compositionally biased region" description="Pro residues" evidence="5">
    <location>
        <begin position="119"/>
        <end position="149"/>
    </location>
</feature>
<evidence type="ECO:0000313" key="8">
    <source>
        <dbReference type="Proteomes" id="UP000314982"/>
    </source>
</evidence>
<feature type="domain" description="GRF-type" evidence="6">
    <location>
        <begin position="157"/>
        <end position="196"/>
    </location>
</feature>
<feature type="compositionally biased region" description="Gly residues" evidence="5">
    <location>
        <begin position="99"/>
        <end position="111"/>
    </location>
</feature>
<dbReference type="AlphaFoldDB" id="A0A4W5JS67"/>
<dbReference type="PROSITE" id="PS51999">
    <property type="entry name" value="ZF_GRF"/>
    <property type="match status" value="2"/>
</dbReference>
<reference evidence="8" key="1">
    <citation type="submission" date="2018-06" db="EMBL/GenBank/DDBJ databases">
        <title>Genome assembly of Danube salmon.</title>
        <authorList>
            <person name="Macqueen D.J."/>
            <person name="Gundappa M.K."/>
        </authorList>
    </citation>
    <scope>NUCLEOTIDE SEQUENCE [LARGE SCALE GENOMIC DNA]</scope>
</reference>
<feature type="region of interest" description="Disordered" evidence="5">
    <location>
        <begin position="198"/>
        <end position="227"/>
    </location>
</feature>
<evidence type="ECO:0000256" key="5">
    <source>
        <dbReference type="SAM" id="MobiDB-lite"/>
    </source>
</evidence>
<evidence type="ECO:0000256" key="4">
    <source>
        <dbReference type="PROSITE-ProRule" id="PRU01343"/>
    </source>
</evidence>
<dbReference type="Ensembl" id="ENSHHUT00000008052.1">
    <property type="protein sequence ID" value="ENSHHUP00000007818.1"/>
    <property type="gene ID" value="ENSHHUG00000004820.1"/>
</dbReference>
<dbReference type="STRING" id="62062.ENSHHUP00000007818"/>
<keyword evidence="1" id="KW-0479">Metal-binding</keyword>
<evidence type="ECO:0000313" key="7">
    <source>
        <dbReference type="Ensembl" id="ENSHHUP00000007818.1"/>
    </source>
</evidence>
<proteinExistence type="predicted"/>
<evidence type="ECO:0000256" key="3">
    <source>
        <dbReference type="ARBA" id="ARBA00022833"/>
    </source>
</evidence>
<feature type="domain" description="GRF-type" evidence="6">
    <location>
        <begin position="237"/>
        <end position="279"/>
    </location>
</feature>
<dbReference type="Proteomes" id="UP000314982">
    <property type="component" value="Unassembled WGS sequence"/>
</dbReference>
<reference evidence="7" key="2">
    <citation type="submission" date="2025-08" db="UniProtKB">
        <authorList>
            <consortium name="Ensembl"/>
        </authorList>
    </citation>
    <scope>IDENTIFICATION</scope>
</reference>
<evidence type="ECO:0000256" key="2">
    <source>
        <dbReference type="ARBA" id="ARBA00022771"/>
    </source>
</evidence>
<evidence type="ECO:0000259" key="6">
    <source>
        <dbReference type="PROSITE" id="PS51999"/>
    </source>
</evidence>
<evidence type="ECO:0000256" key="1">
    <source>
        <dbReference type="ARBA" id="ARBA00022723"/>
    </source>
</evidence>
<dbReference type="InterPro" id="IPR010666">
    <property type="entry name" value="Znf_GRF"/>
</dbReference>
<keyword evidence="3" id="KW-0862">Zinc</keyword>
<organism evidence="7 8">
    <name type="scientific">Hucho hucho</name>
    <name type="common">huchen</name>
    <dbReference type="NCBI Taxonomy" id="62062"/>
    <lineage>
        <taxon>Eukaryota</taxon>
        <taxon>Metazoa</taxon>
        <taxon>Chordata</taxon>
        <taxon>Craniata</taxon>
        <taxon>Vertebrata</taxon>
        <taxon>Euteleostomi</taxon>
        <taxon>Actinopterygii</taxon>
        <taxon>Neopterygii</taxon>
        <taxon>Teleostei</taxon>
        <taxon>Protacanthopterygii</taxon>
        <taxon>Salmoniformes</taxon>
        <taxon>Salmonidae</taxon>
        <taxon>Salmoninae</taxon>
        <taxon>Hucho</taxon>
    </lineage>
</organism>
<dbReference type="GO" id="GO:0008270">
    <property type="term" value="F:zinc ion binding"/>
    <property type="evidence" value="ECO:0007669"/>
    <property type="project" value="UniProtKB-KW"/>
</dbReference>
<sequence length="372" mass="39072">MSSTPLSNRKYLSCVGYPECKCSVWFPDTVLEVNRDESVCPTCQPRPVHMLKLKFRRGSLPPMMPLDFVGCIGGCDETLREVLNLRYLRMGGGGVGGGVGGAGGGRGGGRGDTATNQPRPRPAPRPRPDPLSPQAPHPRPDPQAPPPDPRGGDITVCNCGSEAVLLTVRKDGPNQGRQFYKCSSGGCNFFLWSDTNIYPPGPQGAPPSRPHQPPRTSAGVGRGGGGGEAGAVGDVVCNCSEPAVQRTVQKEGPNKGRVFHTCGKPRDQQCGFFLWADENVPPPGNETHTQTHTPPLLLCVTLTPLSVSPPGSVSGGGERGGYGERGGDWGKRGRKNGGGGGAPPTKPTAAKKPRTCGICHMPGHTRVTCPQR</sequence>
<feature type="region of interest" description="Disordered" evidence="5">
    <location>
        <begin position="308"/>
        <end position="357"/>
    </location>
</feature>
<protein>
    <recommendedName>
        <fullName evidence="6">GRF-type domain-containing protein</fullName>
    </recommendedName>
</protein>
<feature type="compositionally biased region" description="Basic and acidic residues" evidence="5">
    <location>
        <begin position="321"/>
        <end position="331"/>
    </location>
</feature>
<accession>A0A4W5JS67</accession>
<name>A0A4W5JS67_9TELE</name>
<dbReference type="PANTHER" id="PTHR33680:SF1">
    <property type="entry name" value="OS05G0489500 PROTEIN"/>
    <property type="match status" value="1"/>
</dbReference>
<dbReference type="PANTHER" id="PTHR33680">
    <property type="entry name" value="OS07G0190500 PROTEIN"/>
    <property type="match status" value="1"/>
</dbReference>